<dbReference type="PANTHER" id="PTHR39474:SF1">
    <property type="entry name" value="FUNGAL SPECIFIC TRANSCRIPTION FACTOR"/>
    <property type="match status" value="1"/>
</dbReference>
<organism evidence="2 3">
    <name type="scientific">Orbilia brochopaga</name>
    <dbReference type="NCBI Taxonomy" id="3140254"/>
    <lineage>
        <taxon>Eukaryota</taxon>
        <taxon>Fungi</taxon>
        <taxon>Dikarya</taxon>
        <taxon>Ascomycota</taxon>
        <taxon>Pezizomycotina</taxon>
        <taxon>Orbiliomycetes</taxon>
        <taxon>Orbiliales</taxon>
        <taxon>Orbiliaceae</taxon>
        <taxon>Orbilia</taxon>
    </lineage>
</organism>
<feature type="compositionally biased region" description="Pro residues" evidence="1">
    <location>
        <begin position="1"/>
        <end position="12"/>
    </location>
</feature>
<evidence type="ECO:0000313" key="3">
    <source>
        <dbReference type="Proteomes" id="UP001375240"/>
    </source>
</evidence>
<dbReference type="Proteomes" id="UP001375240">
    <property type="component" value="Unassembled WGS sequence"/>
</dbReference>
<dbReference type="EMBL" id="JAVHNQ010000012">
    <property type="protein sequence ID" value="KAK6335499.1"/>
    <property type="molecule type" value="Genomic_DNA"/>
</dbReference>
<dbReference type="PANTHER" id="PTHR39474">
    <property type="entry name" value="UNNAMED PRODUCT"/>
    <property type="match status" value="1"/>
</dbReference>
<reference evidence="2 3" key="1">
    <citation type="submission" date="2019-10" db="EMBL/GenBank/DDBJ databases">
        <authorList>
            <person name="Palmer J.M."/>
        </authorList>
    </citation>
    <scope>NUCLEOTIDE SEQUENCE [LARGE SCALE GENOMIC DNA]</scope>
    <source>
        <strain evidence="2 3">TWF696</strain>
    </source>
</reference>
<name>A0AAV9U540_9PEZI</name>
<protein>
    <submittedName>
        <fullName evidence="2">Uncharacterized protein</fullName>
    </submittedName>
</protein>
<feature type="compositionally biased region" description="Low complexity" evidence="1">
    <location>
        <begin position="43"/>
        <end position="52"/>
    </location>
</feature>
<accession>A0AAV9U540</accession>
<sequence length="119" mass="12802">MSSVPQFPPPHVIPDDDAEATNPKEEEESTTVQNSKPLPLPAPQSAEAAESSTTKVEVGSGAVKLDHLGPLVVNSDGTMSRIHNWAEMTPLERERTIKILGKRNQLRTEALQAAGITPN</sequence>
<comment type="caution">
    <text evidence="2">The sequence shown here is derived from an EMBL/GenBank/DDBJ whole genome shotgun (WGS) entry which is preliminary data.</text>
</comment>
<gene>
    <name evidence="2" type="ORF">TWF696_002273</name>
</gene>
<dbReference type="AlphaFoldDB" id="A0AAV9U540"/>
<feature type="region of interest" description="Disordered" evidence="1">
    <location>
        <begin position="1"/>
        <end position="61"/>
    </location>
</feature>
<evidence type="ECO:0000313" key="2">
    <source>
        <dbReference type="EMBL" id="KAK6335499.1"/>
    </source>
</evidence>
<evidence type="ECO:0000256" key="1">
    <source>
        <dbReference type="SAM" id="MobiDB-lite"/>
    </source>
</evidence>
<proteinExistence type="predicted"/>
<feature type="compositionally biased region" description="Acidic residues" evidence="1">
    <location>
        <begin position="15"/>
        <end position="29"/>
    </location>
</feature>
<keyword evidence="3" id="KW-1185">Reference proteome</keyword>